<name>A0A218VQ06_PUNGR</name>
<reference evidence="3" key="1">
    <citation type="journal article" date="2017" name="Plant J.">
        <title>The pomegranate (Punica granatum L.) genome and the genomics of punicalagin biosynthesis.</title>
        <authorList>
            <person name="Qin G."/>
            <person name="Xu C."/>
            <person name="Ming R."/>
            <person name="Tang H."/>
            <person name="Guyot R."/>
            <person name="Kramer E.M."/>
            <person name="Hu Y."/>
            <person name="Yi X."/>
            <person name="Qi Y."/>
            <person name="Xu X."/>
            <person name="Gao Z."/>
            <person name="Pan H."/>
            <person name="Jian J."/>
            <person name="Tian Y."/>
            <person name="Yue Z."/>
            <person name="Xu Y."/>
        </authorList>
    </citation>
    <scope>NUCLEOTIDE SEQUENCE [LARGE SCALE GENOMIC DNA]</scope>
    <source>
        <strain evidence="3">cv. Dabenzi</strain>
    </source>
</reference>
<dbReference type="InterPro" id="IPR025558">
    <property type="entry name" value="DUF4283"/>
</dbReference>
<dbReference type="Proteomes" id="UP000197138">
    <property type="component" value="Unassembled WGS sequence"/>
</dbReference>
<dbReference type="PANTHER" id="PTHR31286">
    <property type="entry name" value="GLYCINE-RICH CELL WALL STRUCTURAL PROTEIN 1.8-LIKE"/>
    <property type="match status" value="1"/>
</dbReference>
<proteinExistence type="predicted"/>
<evidence type="ECO:0000313" key="3">
    <source>
        <dbReference type="Proteomes" id="UP000197138"/>
    </source>
</evidence>
<organism evidence="2 3">
    <name type="scientific">Punica granatum</name>
    <name type="common">Pomegranate</name>
    <dbReference type="NCBI Taxonomy" id="22663"/>
    <lineage>
        <taxon>Eukaryota</taxon>
        <taxon>Viridiplantae</taxon>
        <taxon>Streptophyta</taxon>
        <taxon>Embryophyta</taxon>
        <taxon>Tracheophyta</taxon>
        <taxon>Spermatophyta</taxon>
        <taxon>Magnoliopsida</taxon>
        <taxon>eudicotyledons</taxon>
        <taxon>Gunneridae</taxon>
        <taxon>Pentapetalae</taxon>
        <taxon>rosids</taxon>
        <taxon>malvids</taxon>
        <taxon>Myrtales</taxon>
        <taxon>Lythraceae</taxon>
        <taxon>Punica</taxon>
    </lineage>
</organism>
<accession>A0A218VQ06</accession>
<protein>
    <recommendedName>
        <fullName evidence="1">DUF4283 domain-containing protein</fullName>
    </recommendedName>
</protein>
<dbReference type="Pfam" id="PF14111">
    <property type="entry name" value="DUF4283"/>
    <property type="match status" value="1"/>
</dbReference>
<dbReference type="PANTHER" id="PTHR31286:SF180">
    <property type="entry name" value="OS10G0362600 PROTEIN"/>
    <property type="match status" value="1"/>
</dbReference>
<evidence type="ECO:0000259" key="1">
    <source>
        <dbReference type="Pfam" id="PF14111"/>
    </source>
</evidence>
<gene>
    <name evidence="2" type="ORF">CDL15_Pgr000018</name>
</gene>
<sequence length="174" mass="20200">MEDLHPDHQILLLLSLTQLWGKKNSRLPPLQHRPLPLKSPISYQGEPGVCFTYDEIYRSVDPLRFSLIAKLSSGRPSVDEIRPHVRTHWMMNSEVHIGLVDPRHVITRFSSQEDFIQAWTRESLVIKATYFKFLWAPPWFDLRFESSIAPLLISLPNLPQHFFNPDYQQSIAGG</sequence>
<dbReference type="EMBL" id="MTKT01016301">
    <property type="protein sequence ID" value="OWM62597.1"/>
    <property type="molecule type" value="Genomic_DNA"/>
</dbReference>
<feature type="domain" description="DUF4283" evidence="1">
    <location>
        <begin position="63"/>
        <end position="142"/>
    </location>
</feature>
<evidence type="ECO:0000313" key="2">
    <source>
        <dbReference type="EMBL" id="OWM62597.1"/>
    </source>
</evidence>
<dbReference type="AlphaFoldDB" id="A0A218VQ06"/>
<comment type="caution">
    <text evidence="2">The sequence shown here is derived from an EMBL/GenBank/DDBJ whole genome shotgun (WGS) entry which is preliminary data.</text>
</comment>
<dbReference type="InterPro" id="IPR040256">
    <property type="entry name" value="At4g02000-like"/>
</dbReference>